<dbReference type="AlphaFoldDB" id="A0A0A1U8C0"/>
<accession>A0A0A1U8C0</accession>
<dbReference type="KEGG" id="eiv:EIN_270390"/>
<reference evidence="1 2" key="1">
    <citation type="submission" date="2012-10" db="EMBL/GenBank/DDBJ databases">
        <authorList>
            <person name="Zafar N."/>
            <person name="Inman J."/>
            <person name="Hall N."/>
            <person name="Lorenzi H."/>
            <person name="Caler E."/>
        </authorList>
    </citation>
    <scope>NUCLEOTIDE SEQUENCE [LARGE SCALE GENOMIC DNA]</scope>
    <source>
        <strain evidence="1 2">IP1</strain>
    </source>
</reference>
<dbReference type="Pfam" id="PF13306">
    <property type="entry name" value="LRR_5"/>
    <property type="match status" value="2"/>
</dbReference>
<gene>
    <name evidence="1" type="ORF">EIN_270390</name>
</gene>
<dbReference type="Gene3D" id="3.80.10.10">
    <property type="entry name" value="Ribonuclease Inhibitor"/>
    <property type="match status" value="2"/>
</dbReference>
<dbReference type="InterPro" id="IPR026906">
    <property type="entry name" value="LRR_5"/>
</dbReference>
<dbReference type="Proteomes" id="UP000014680">
    <property type="component" value="Unassembled WGS sequence"/>
</dbReference>
<dbReference type="SUPFAM" id="SSF52058">
    <property type="entry name" value="L domain-like"/>
    <property type="match status" value="1"/>
</dbReference>
<dbReference type="InterPro" id="IPR053139">
    <property type="entry name" value="Surface_bspA-like"/>
</dbReference>
<organism evidence="1 2">
    <name type="scientific">Entamoeba invadens IP1</name>
    <dbReference type="NCBI Taxonomy" id="370355"/>
    <lineage>
        <taxon>Eukaryota</taxon>
        <taxon>Amoebozoa</taxon>
        <taxon>Evosea</taxon>
        <taxon>Archamoebae</taxon>
        <taxon>Mastigamoebida</taxon>
        <taxon>Entamoebidae</taxon>
        <taxon>Entamoeba</taxon>
    </lineage>
</organism>
<protein>
    <recommendedName>
        <fullName evidence="3">Leucine rich repeat containing protein BspA family protein</fullName>
    </recommendedName>
</protein>
<dbReference type="EMBL" id="KB206479">
    <property type="protein sequence ID" value="ELP91143.1"/>
    <property type="molecule type" value="Genomic_DNA"/>
</dbReference>
<dbReference type="GeneID" id="14890112"/>
<proteinExistence type="predicted"/>
<name>A0A0A1U8C0_ENTIV</name>
<dbReference type="OrthoDB" id="26665at2759"/>
<dbReference type="PANTHER" id="PTHR45661">
    <property type="entry name" value="SURFACE ANTIGEN"/>
    <property type="match status" value="1"/>
</dbReference>
<dbReference type="InterPro" id="IPR032675">
    <property type="entry name" value="LRR_dom_sf"/>
</dbReference>
<sequence>MKITYVPTSYETKLFDKFGYTYEKVIFDFWQSKRLYLFKQIEKCKTIVEIKGQLCGDSPDPNYIKIPQNVTKINNLGNVIEIGDSIFGDNLISVTMPTTLTQIGEHIFERCKSLKNVDYCGKTVLTNLVSIDKMTLLKHLKMTCTYVEVPLDKLELFQNIPNVLLKVKSPNKILHLHTICLPVNVCALEYTFQYQLTLKEITLPQSLTSIDYYCFSGCISLENVKLSDYLKIIGVHAFSACGLTNIDIPNNVTSVGDYAFANCLKLKSVIFPESVLEGRDVFFNCRTLSSVQVIKTGRVNINWKCTFSNCCLPKEFEMPNCVTSIGNKAFEQCSLLSKIILGNCVEYFKDLCFANCVNLEEFLCQKQ</sequence>
<evidence type="ECO:0000313" key="2">
    <source>
        <dbReference type="Proteomes" id="UP000014680"/>
    </source>
</evidence>
<dbReference type="PANTHER" id="PTHR45661:SF3">
    <property type="entry name" value="IG-LIKE DOMAIN-CONTAINING PROTEIN"/>
    <property type="match status" value="1"/>
</dbReference>
<keyword evidence="2" id="KW-1185">Reference proteome</keyword>
<evidence type="ECO:0008006" key="3">
    <source>
        <dbReference type="Google" id="ProtNLM"/>
    </source>
</evidence>
<dbReference type="VEuPathDB" id="AmoebaDB:EIN_270390"/>
<evidence type="ECO:0000313" key="1">
    <source>
        <dbReference type="EMBL" id="ELP91143.1"/>
    </source>
</evidence>
<dbReference type="RefSeq" id="XP_004257914.1">
    <property type="nucleotide sequence ID" value="XM_004257866.1"/>
</dbReference>